<sequence>MSDSSDDEVSLRADSLAALQEFLKEQKQQEQQTEEIGEDWQLSQFWYSQSTSDHVAKTIAEETIPRDGKKRILCLSTPSIFKTIHANEEIASQLEYHLFEYDRRFGVYGDRFSYYDYNEPLEFGMEHLQQYDLICFDPPFLSEECIEKVQKTIEALSHSHTRLILLTGRIQWPHIQRLFKNMHICKFHPEHPRLSNDFFCCSVSVVCCWIDRSREVESRVDKRPTHF</sequence>
<dbReference type="KEGG" id="dfa:DFA_11595"/>
<evidence type="ECO:0000256" key="4">
    <source>
        <dbReference type="ARBA" id="ARBA00022679"/>
    </source>
</evidence>
<organism evidence="6 7">
    <name type="scientific">Cavenderia fasciculata</name>
    <name type="common">Slime mold</name>
    <name type="synonym">Dictyostelium fasciculatum</name>
    <dbReference type="NCBI Taxonomy" id="261658"/>
    <lineage>
        <taxon>Eukaryota</taxon>
        <taxon>Amoebozoa</taxon>
        <taxon>Evosea</taxon>
        <taxon>Eumycetozoa</taxon>
        <taxon>Dictyostelia</taxon>
        <taxon>Acytosteliales</taxon>
        <taxon>Cavenderiaceae</taxon>
        <taxon>Cavenderia</taxon>
    </lineage>
</organism>
<proteinExistence type="inferred from homology"/>
<keyword evidence="2 5" id="KW-0963">Cytoplasm</keyword>
<dbReference type="HAMAP" id="MF_03187">
    <property type="entry name" value="Methyltr_EFM5"/>
    <property type="match status" value="1"/>
</dbReference>
<dbReference type="GeneID" id="14865260"/>
<evidence type="ECO:0000256" key="3">
    <source>
        <dbReference type="ARBA" id="ARBA00022603"/>
    </source>
</evidence>
<dbReference type="PANTHER" id="PTHR13200:SF0">
    <property type="entry name" value="EEF1A LYSINE METHYLTRANSFERASE 1"/>
    <property type="match status" value="1"/>
</dbReference>
<dbReference type="InterPro" id="IPR041370">
    <property type="entry name" value="Mlase_EEF1AKMT1/ZCCHC4"/>
</dbReference>
<dbReference type="STRING" id="1054147.F4QDN7"/>
<dbReference type="Pfam" id="PF10237">
    <property type="entry name" value="N6-adenineMlase"/>
    <property type="match status" value="1"/>
</dbReference>
<dbReference type="AlphaFoldDB" id="F4QDN7"/>
<dbReference type="InterPro" id="IPR019369">
    <property type="entry name" value="Efm5/EEF1AKMT1"/>
</dbReference>
<reference evidence="7" key="1">
    <citation type="journal article" date="2011" name="Genome Res.">
        <title>Phylogeny-wide analysis of social amoeba genomes highlights ancient origins for complex intercellular communication.</title>
        <authorList>
            <person name="Heidel A.J."/>
            <person name="Lawal H.M."/>
            <person name="Felder M."/>
            <person name="Schilde C."/>
            <person name="Helps N.R."/>
            <person name="Tunggal B."/>
            <person name="Rivero F."/>
            <person name="John U."/>
            <person name="Schleicher M."/>
            <person name="Eichinger L."/>
            <person name="Platzer M."/>
            <person name="Noegel A.A."/>
            <person name="Schaap P."/>
            <person name="Gloeckner G."/>
        </authorList>
    </citation>
    <scope>NUCLEOTIDE SEQUENCE [LARGE SCALE GENOMIC DNA]</scope>
    <source>
        <strain evidence="7">SH3</strain>
    </source>
</reference>
<dbReference type="PANTHER" id="PTHR13200">
    <property type="entry name" value="EEF1A LYSINE METHYLTRANSFERASE 1"/>
    <property type="match status" value="1"/>
</dbReference>
<comment type="function">
    <text evidence="5">S-adenosyl-L-methionine-dependent protein-lysine N-methyltransferase that methylates elongation factor 1-alpha.</text>
</comment>
<protein>
    <recommendedName>
        <fullName evidence="5">Protein-lysine N-methyltransferase DFA_11595</fullName>
        <ecNumber evidence="5">2.1.1.-</ecNumber>
    </recommendedName>
</protein>
<dbReference type="Proteomes" id="UP000007797">
    <property type="component" value="Unassembled WGS sequence"/>
</dbReference>
<evidence type="ECO:0000256" key="2">
    <source>
        <dbReference type="ARBA" id="ARBA00022490"/>
    </source>
</evidence>
<name>F4QDN7_CACFS</name>
<dbReference type="GO" id="GO:0016279">
    <property type="term" value="F:protein-lysine N-methyltransferase activity"/>
    <property type="evidence" value="ECO:0007669"/>
    <property type="project" value="UniProtKB-UniRule"/>
</dbReference>
<dbReference type="EMBL" id="GL883029">
    <property type="protein sequence ID" value="EGG13834.1"/>
    <property type="molecule type" value="Genomic_DNA"/>
</dbReference>
<dbReference type="GO" id="GO:0005737">
    <property type="term" value="C:cytoplasm"/>
    <property type="evidence" value="ECO:0007669"/>
    <property type="project" value="UniProtKB-SubCell"/>
</dbReference>
<dbReference type="RefSeq" id="XP_004350542.1">
    <property type="nucleotide sequence ID" value="XM_004350491.1"/>
</dbReference>
<keyword evidence="3 5" id="KW-0489">Methyltransferase</keyword>
<gene>
    <name evidence="6" type="ORF">DFA_11595</name>
</gene>
<keyword evidence="4 5" id="KW-0808">Transferase</keyword>
<evidence type="ECO:0000313" key="6">
    <source>
        <dbReference type="EMBL" id="EGG13834.1"/>
    </source>
</evidence>
<dbReference type="EC" id="2.1.1.-" evidence="5"/>
<evidence type="ECO:0000256" key="1">
    <source>
        <dbReference type="ARBA" id="ARBA00004496"/>
    </source>
</evidence>
<dbReference type="OrthoDB" id="206354at2759"/>
<evidence type="ECO:0000313" key="7">
    <source>
        <dbReference type="Proteomes" id="UP000007797"/>
    </source>
</evidence>
<dbReference type="GO" id="GO:0032259">
    <property type="term" value="P:methylation"/>
    <property type="evidence" value="ECO:0007669"/>
    <property type="project" value="UniProtKB-KW"/>
</dbReference>
<evidence type="ECO:0000256" key="5">
    <source>
        <dbReference type="HAMAP-Rule" id="MF_03187"/>
    </source>
</evidence>
<dbReference type="OMA" id="CNFRPEH"/>
<keyword evidence="7" id="KW-1185">Reference proteome</keyword>
<comment type="subcellular location">
    <subcellularLocation>
        <location evidence="1 5">Cytoplasm</location>
    </subcellularLocation>
</comment>
<comment type="similarity">
    <text evidence="5">Belongs to the class I-like SAM-binding methyltransferase superfamily. EFM5 family.</text>
</comment>
<accession>F4QDN7</accession>